<evidence type="ECO:0000256" key="1">
    <source>
        <dbReference type="SAM" id="MobiDB-lite"/>
    </source>
</evidence>
<comment type="caution">
    <text evidence="2">The sequence shown here is derived from an EMBL/GenBank/DDBJ whole genome shotgun (WGS) entry which is preliminary data.</text>
</comment>
<name>A0A426ZWZ0_ENSVE</name>
<sequence length="161" mass="17479">MQEVSLEKSKKLTPTWSKSLIVLVASGIVPSSPSPLPPTPLSRKSPTDVSFPCRRESSDAPWRRVPIAPWDGHEHSDIRRTESSLSLIESPQIPLLSAVATVVRCSCCLLLLSVASTATAAVVCSTVHCRSQHCHDVAAVYSTVESSSAVRNVHRYCHSQH</sequence>
<proteinExistence type="predicted"/>
<reference evidence="2 3" key="1">
    <citation type="journal article" date="2014" name="Agronomy (Basel)">
        <title>A Draft Genome Sequence for Ensete ventricosum, the Drought-Tolerant Tree Against Hunger.</title>
        <authorList>
            <person name="Harrison J."/>
            <person name="Moore K.A."/>
            <person name="Paszkiewicz K."/>
            <person name="Jones T."/>
            <person name="Grant M."/>
            <person name="Ambacheew D."/>
            <person name="Muzemil S."/>
            <person name="Studholme D.J."/>
        </authorList>
    </citation>
    <scope>NUCLEOTIDE SEQUENCE [LARGE SCALE GENOMIC DNA]</scope>
</reference>
<dbReference type="AlphaFoldDB" id="A0A426ZWZ0"/>
<dbReference type="Proteomes" id="UP000287651">
    <property type="component" value="Unassembled WGS sequence"/>
</dbReference>
<evidence type="ECO:0000313" key="2">
    <source>
        <dbReference type="EMBL" id="RRT68506.1"/>
    </source>
</evidence>
<dbReference type="EMBL" id="AMZH03004673">
    <property type="protein sequence ID" value="RRT68506.1"/>
    <property type="molecule type" value="Genomic_DNA"/>
</dbReference>
<gene>
    <name evidence="2" type="ORF">B296_00010467</name>
</gene>
<accession>A0A426ZWZ0</accession>
<protein>
    <submittedName>
        <fullName evidence="2">Uncharacterized protein</fullName>
    </submittedName>
</protein>
<organism evidence="2 3">
    <name type="scientific">Ensete ventricosum</name>
    <name type="common">Abyssinian banana</name>
    <name type="synonym">Musa ensete</name>
    <dbReference type="NCBI Taxonomy" id="4639"/>
    <lineage>
        <taxon>Eukaryota</taxon>
        <taxon>Viridiplantae</taxon>
        <taxon>Streptophyta</taxon>
        <taxon>Embryophyta</taxon>
        <taxon>Tracheophyta</taxon>
        <taxon>Spermatophyta</taxon>
        <taxon>Magnoliopsida</taxon>
        <taxon>Liliopsida</taxon>
        <taxon>Zingiberales</taxon>
        <taxon>Musaceae</taxon>
        <taxon>Ensete</taxon>
    </lineage>
</organism>
<evidence type="ECO:0000313" key="3">
    <source>
        <dbReference type="Proteomes" id="UP000287651"/>
    </source>
</evidence>
<feature type="region of interest" description="Disordered" evidence="1">
    <location>
        <begin position="28"/>
        <end position="56"/>
    </location>
</feature>